<dbReference type="GO" id="GO:0006629">
    <property type="term" value="P:lipid metabolic process"/>
    <property type="evidence" value="ECO:0007669"/>
    <property type="project" value="InterPro"/>
</dbReference>
<dbReference type="SMART" id="SM00148">
    <property type="entry name" value="PLCXc"/>
    <property type="match status" value="1"/>
</dbReference>
<dbReference type="InterPro" id="IPR051057">
    <property type="entry name" value="PI-PLC_domain"/>
</dbReference>
<evidence type="ECO:0000313" key="3">
    <source>
        <dbReference type="Proteomes" id="UP000019373"/>
    </source>
</evidence>
<dbReference type="HOGENOM" id="CLU_024117_2_0_1"/>
<dbReference type="Pfam" id="PF00388">
    <property type="entry name" value="PI-PLC-X"/>
    <property type="match status" value="1"/>
</dbReference>
<organism evidence="2 3">
    <name type="scientific">Endocarpon pusillum (strain Z07020 / HMAS-L-300199)</name>
    <name type="common">Lichen-forming fungus</name>
    <dbReference type="NCBI Taxonomy" id="1263415"/>
    <lineage>
        <taxon>Eukaryota</taxon>
        <taxon>Fungi</taxon>
        <taxon>Dikarya</taxon>
        <taxon>Ascomycota</taxon>
        <taxon>Pezizomycotina</taxon>
        <taxon>Eurotiomycetes</taxon>
        <taxon>Chaetothyriomycetidae</taxon>
        <taxon>Verrucariales</taxon>
        <taxon>Verrucariaceae</taxon>
        <taxon>Endocarpon</taxon>
    </lineage>
</organism>
<dbReference type="SUPFAM" id="SSF51695">
    <property type="entry name" value="PLC-like phosphodiesterases"/>
    <property type="match status" value="1"/>
</dbReference>
<name>U1GSV1_ENDPU</name>
<dbReference type="GeneID" id="19241908"/>
<dbReference type="PANTHER" id="PTHR13593">
    <property type="match status" value="1"/>
</dbReference>
<gene>
    <name evidence="2" type="ORF">EPUS_07020</name>
</gene>
<accession>U1GSV1</accession>
<dbReference type="Proteomes" id="UP000019373">
    <property type="component" value="Unassembled WGS sequence"/>
</dbReference>
<dbReference type="OMA" id="TCHVAPP"/>
<protein>
    <recommendedName>
        <fullName evidence="1">Phosphatidylinositol-specific phospholipase C X domain-containing protein</fullName>
    </recommendedName>
</protein>
<dbReference type="InterPro" id="IPR017946">
    <property type="entry name" value="PLC-like_Pdiesterase_TIM-brl"/>
</dbReference>
<dbReference type="PANTHER" id="PTHR13593:SF113">
    <property type="entry name" value="SI:DKEY-266F7.9"/>
    <property type="match status" value="1"/>
</dbReference>
<dbReference type="RefSeq" id="XP_007787219.1">
    <property type="nucleotide sequence ID" value="XM_007789029.1"/>
</dbReference>
<dbReference type="AlphaFoldDB" id="U1GSV1"/>
<dbReference type="Gene3D" id="3.20.20.190">
    <property type="entry name" value="Phosphatidylinositol (PI) phosphodiesterase"/>
    <property type="match status" value="1"/>
</dbReference>
<dbReference type="EMBL" id="KE720812">
    <property type="protein sequence ID" value="ERF75488.1"/>
    <property type="molecule type" value="Genomic_DNA"/>
</dbReference>
<feature type="domain" description="Phosphatidylinositol-specific phospholipase C X" evidence="1">
    <location>
        <begin position="157"/>
        <end position="308"/>
    </location>
</feature>
<dbReference type="InterPro" id="IPR000909">
    <property type="entry name" value="PLipase_C_PInositol-sp_X_dom"/>
</dbReference>
<sequence>MPDNLSIRNLSNVPLELKLVERFEPHDGHGHPIANVTSIFARATNSLGITNNTTRAAVPQIDSDARPFTTQEVSIRIDPFNLVRTDIRAFERSGKERLRLSFEADDGRHQMYCPVPTQESAGLVPPPNARHRLTGIYLTQAAFVALYSSANLNSWMQKMPNDIPLSFLSIPGTHNSPTHHKAPPSVRCQAVSPWDQMQNGVRFFDLRVQPESPPNDPLVLVHSVFPISLSGKKYFRDLYNDILRFLRENPSEILLMSLKREGPGDATDQQLSKIVKDHYVDRDRNAWYTEPRIPDLGEVRGKIVLIRRFGLDDSLRGEHGGRGIGIDASQWADNTPDSLCPSGDVRVQDFYEVMESENIGKKIEYCTAHFERSGSCVYDPEKIRAQREGRGGEKTPIFLNFLSASNFWKVDTWPEKVAAKVNPACTEWLCKRPMLEEDGRVKEGAWATGVVVCDWVGLDGDWDLVRCIVGMNARWIGR</sequence>
<dbReference type="PROSITE" id="PS50007">
    <property type="entry name" value="PIPLC_X_DOMAIN"/>
    <property type="match status" value="1"/>
</dbReference>
<proteinExistence type="predicted"/>
<dbReference type="CDD" id="cd08586">
    <property type="entry name" value="PI-PLCc_BcPLC_like"/>
    <property type="match status" value="1"/>
</dbReference>
<dbReference type="GO" id="GO:0008081">
    <property type="term" value="F:phosphoric diester hydrolase activity"/>
    <property type="evidence" value="ECO:0007669"/>
    <property type="project" value="InterPro"/>
</dbReference>
<keyword evidence="3" id="KW-1185">Reference proteome</keyword>
<reference evidence="3" key="1">
    <citation type="journal article" date="2014" name="BMC Genomics">
        <title>Genome characteristics reveal the impact of lichenization on lichen-forming fungus Endocarpon pusillum Hedwig (Verrucariales, Ascomycota).</title>
        <authorList>
            <person name="Wang Y.-Y."/>
            <person name="Liu B."/>
            <person name="Zhang X.-Y."/>
            <person name="Zhou Q.-M."/>
            <person name="Zhang T."/>
            <person name="Li H."/>
            <person name="Yu Y.-F."/>
            <person name="Zhang X.-L."/>
            <person name="Hao X.-Y."/>
            <person name="Wang M."/>
            <person name="Wang L."/>
            <person name="Wei J.-C."/>
        </authorList>
    </citation>
    <scope>NUCLEOTIDE SEQUENCE [LARGE SCALE GENOMIC DNA]</scope>
    <source>
        <strain evidence="3">Z07020 / HMAS-L-300199</strain>
    </source>
</reference>
<dbReference type="OrthoDB" id="1046782at2759"/>
<dbReference type="eggNOG" id="ENOG502QUGH">
    <property type="taxonomic scope" value="Eukaryota"/>
</dbReference>
<evidence type="ECO:0000313" key="2">
    <source>
        <dbReference type="EMBL" id="ERF75488.1"/>
    </source>
</evidence>
<evidence type="ECO:0000259" key="1">
    <source>
        <dbReference type="SMART" id="SM00148"/>
    </source>
</evidence>